<dbReference type="InterPro" id="IPR029058">
    <property type="entry name" value="AB_hydrolase_fold"/>
</dbReference>
<dbReference type="GO" id="GO:0016787">
    <property type="term" value="F:hydrolase activity"/>
    <property type="evidence" value="ECO:0007669"/>
    <property type="project" value="UniProtKB-KW"/>
</dbReference>
<proteinExistence type="predicted"/>
<organism evidence="1 2">
    <name type="scientific">Amycolatopsis pithecellobii</name>
    <dbReference type="NCBI Taxonomy" id="664692"/>
    <lineage>
        <taxon>Bacteria</taxon>
        <taxon>Bacillati</taxon>
        <taxon>Actinomycetota</taxon>
        <taxon>Actinomycetes</taxon>
        <taxon>Pseudonocardiales</taxon>
        <taxon>Pseudonocardiaceae</taxon>
        <taxon>Amycolatopsis</taxon>
    </lineage>
</organism>
<dbReference type="RefSeq" id="WP_154757137.1">
    <property type="nucleotide sequence ID" value="NZ_WMBA01000016.1"/>
</dbReference>
<dbReference type="SUPFAM" id="SSF53474">
    <property type="entry name" value="alpha/beta-Hydrolases"/>
    <property type="match status" value="1"/>
</dbReference>
<keyword evidence="2" id="KW-1185">Reference proteome</keyword>
<reference evidence="1 2" key="1">
    <citation type="submission" date="2019-11" db="EMBL/GenBank/DDBJ databases">
        <title>Draft genome of Amycolatopsis RM579.</title>
        <authorList>
            <person name="Duangmal K."/>
            <person name="Mingma R."/>
        </authorList>
    </citation>
    <scope>NUCLEOTIDE SEQUENCE [LARGE SCALE GENOMIC DNA]</scope>
    <source>
        <strain evidence="1 2">RM579</strain>
    </source>
</reference>
<comment type="caution">
    <text evidence="1">The sequence shown here is derived from an EMBL/GenBank/DDBJ whole genome shotgun (WGS) entry which is preliminary data.</text>
</comment>
<accession>A0A6N7YPK3</accession>
<dbReference type="Proteomes" id="UP000440096">
    <property type="component" value="Unassembled WGS sequence"/>
</dbReference>
<name>A0A6N7YPK3_9PSEU</name>
<sequence>MTATASHDEVVTEVVELKTHDGARVSGTLRRPAGGARVVASLMHPRQDVTHHLLVPELLRRGYAVWTQTARSPNNDISLVHEQALLDVAAGQQFLVSRGYEATVTVGHSGGATLFAFYQQEAAKSPRDRLAAAPSGLPVDLPGADLPVPDAAVFLAPHPGQGVLLQRLIDPSVTDESDPRSVDPALDLYAPENGFAPPPESSTFDEGFLTRYRAAQAERVRRLDQLAREHLAGPDAELAKVMVIYRTDAEPRSVDLSIDSNDRPYGSLFGRTPHRANYRLPGFARVTTPEAWLSTWSATTSRANLLRNAPGVTSPTLLVELTGDQACFPSDAKAVHDAFGATDKTHVRVPGLHFGQPLRRGETSGMARAAEQIGDWLTQHFEI</sequence>
<dbReference type="OrthoDB" id="2062670at2"/>
<dbReference type="EMBL" id="WMBA01000016">
    <property type="protein sequence ID" value="MTD54937.1"/>
    <property type="molecule type" value="Genomic_DNA"/>
</dbReference>
<protein>
    <submittedName>
        <fullName evidence="1">Alpha/beta hydrolase</fullName>
    </submittedName>
</protein>
<evidence type="ECO:0000313" key="1">
    <source>
        <dbReference type="EMBL" id="MTD54937.1"/>
    </source>
</evidence>
<dbReference type="Gene3D" id="3.40.50.1820">
    <property type="entry name" value="alpha/beta hydrolase"/>
    <property type="match status" value="2"/>
</dbReference>
<evidence type="ECO:0000313" key="2">
    <source>
        <dbReference type="Proteomes" id="UP000440096"/>
    </source>
</evidence>
<dbReference type="AlphaFoldDB" id="A0A6N7YPK3"/>
<keyword evidence="1" id="KW-0378">Hydrolase</keyword>
<gene>
    <name evidence="1" type="ORF">GKO32_13250</name>
</gene>